<dbReference type="EMBL" id="JBFXLR010000142">
    <property type="protein sequence ID" value="KAL2835810.1"/>
    <property type="molecule type" value="Genomic_DNA"/>
</dbReference>
<dbReference type="Proteomes" id="UP001610444">
    <property type="component" value="Unassembled WGS sequence"/>
</dbReference>
<gene>
    <name evidence="1" type="ORF">BJX68DRAFT_53197</name>
</gene>
<name>A0ABR4J6X4_9EURO</name>
<proteinExistence type="predicted"/>
<comment type="caution">
    <text evidence="1">The sequence shown here is derived from an EMBL/GenBank/DDBJ whole genome shotgun (WGS) entry which is preliminary data.</text>
</comment>
<dbReference type="RefSeq" id="XP_070891859.1">
    <property type="nucleotide sequence ID" value="XM_071049343.1"/>
</dbReference>
<evidence type="ECO:0000313" key="1">
    <source>
        <dbReference type="EMBL" id="KAL2835810.1"/>
    </source>
</evidence>
<dbReference type="GeneID" id="98164507"/>
<reference evidence="1 2" key="1">
    <citation type="submission" date="2024-07" db="EMBL/GenBank/DDBJ databases">
        <title>Section-level genome sequencing and comparative genomics of Aspergillus sections Usti and Cavernicolus.</title>
        <authorList>
            <consortium name="Lawrence Berkeley National Laboratory"/>
            <person name="Nybo J.L."/>
            <person name="Vesth T.C."/>
            <person name="Theobald S."/>
            <person name="Frisvad J.C."/>
            <person name="Larsen T.O."/>
            <person name="Kjaerboelling I."/>
            <person name="Rothschild-Mancinelli K."/>
            <person name="Lyhne E.K."/>
            <person name="Kogle M.E."/>
            <person name="Barry K."/>
            <person name="Clum A."/>
            <person name="Na H."/>
            <person name="Ledsgaard L."/>
            <person name="Lin J."/>
            <person name="Lipzen A."/>
            <person name="Kuo A."/>
            <person name="Riley R."/>
            <person name="Mondo S."/>
            <person name="LaButti K."/>
            <person name="Haridas S."/>
            <person name="Pangalinan J."/>
            <person name="Salamov A.A."/>
            <person name="Simmons B.A."/>
            <person name="Magnuson J.K."/>
            <person name="Chen J."/>
            <person name="Drula E."/>
            <person name="Henrissat B."/>
            <person name="Wiebenga A."/>
            <person name="Lubbers R.J."/>
            <person name="Gomes A.C."/>
            <person name="Macurrencykelacurrency M.R."/>
            <person name="Stajich J."/>
            <person name="Grigoriev I.V."/>
            <person name="Mortensen U.H."/>
            <person name="De vries R.P."/>
            <person name="Baker S.E."/>
            <person name="Andersen M.R."/>
        </authorList>
    </citation>
    <scope>NUCLEOTIDE SEQUENCE [LARGE SCALE GENOMIC DNA]</scope>
    <source>
        <strain evidence="1 2">CBS 756.74</strain>
    </source>
</reference>
<keyword evidence="2" id="KW-1185">Reference proteome</keyword>
<accession>A0ABR4J6X4</accession>
<organism evidence="1 2">
    <name type="scientific">Aspergillus pseudodeflectus</name>
    <dbReference type="NCBI Taxonomy" id="176178"/>
    <lineage>
        <taxon>Eukaryota</taxon>
        <taxon>Fungi</taxon>
        <taxon>Dikarya</taxon>
        <taxon>Ascomycota</taxon>
        <taxon>Pezizomycotina</taxon>
        <taxon>Eurotiomycetes</taxon>
        <taxon>Eurotiomycetidae</taxon>
        <taxon>Eurotiales</taxon>
        <taxon>Aspergillaceae</taxon>
        <taxon>Aspergillus</taxon>
        <taxon>Aspergillus subgen. Nidulantes</taxon>
    </lineage>
</organism>
<protein>
    <submittedName>
        <fullName evidence="1">Uncharacterized protein</fullName>
    </submittedName>
</protein>
<evidence type="ECO:0000313" key="2">
    <source>
        <dbReference type="Proteomes" id="UP001610444"/>
    </source>
</evidence>
<sequence>MHVPFECPGMTPFGLVAESNPRVLACVGHPSRLSDPSFFLSICLAHFRRSTMARPYLCLAFSHSGARKRHGKKRMSIFALFFWAATKKKKKCSPAATVDGRLRVCQYGIIPLDPCPLI</sequence>